<evidence type="ECO:0000256" key="5">
    <source>
        <dbReference type="ARBA" id="ARBA00022801"/>
    </source>
</evidence>
<dbReference type="Gene3D" id="3.60.140.10">
    <property type="entry name" value="CNF1/YfiH-like putative cysteine hydrolases"/>
    <property type="match status" value="1"/>
</dbReference>
<dbReference type="EMBL" id="FQUS01000001">
    <property type="protein sequence ID" value="SHE36721.1"/>
    <property type="molecule type" value="Genomic_DNA"/>
</dbReference>
<dbReference type="STRING" id="1194090.SAMN05443144_101144"/>
<evidence type="ECO:0000256" key="9">
    <source>
        <dbReference type="ARBA" id="ARBA00049893"/>
    </source>
</evidence>
<comment type="catalytic activity">
    <reaction evidence="9">
        <text>S-methyl-5'-thioadenosine + phosphate = 5-(methylsulfanyl)-alpha-D-ribose 1-phosphate + adenine</text>
        <dbReference type="Rhea" id="RHEA:11852"/>
        <dbReference type="ChEBI" id="CHEBI:16708"/>
        <dbReference type="ChEBI" id="CHEBI:17509"/>
        <dbReference type="ChEBI" id="CHEBI:43474"/>
        <dbReference type="ChEBI" id="CHEBI:58533"/>
        <dbReference type="EC" id="2.4.2.28"/>
    </reaction>
    <physiologicalReaction direction="left-to-right" evidence="9">
        <dbReference type="Rhea" id="RHEA:11853"/>
    </physiologicalReaction>
</comment>
<dbReference type="Proteomes" id="UP000184041">
    <property type="component" value="Unassembled WGS sequence"/>
</dbReference>
<keyword evidence="6" id="KW-0862">Zinc</keyword>
<evidence type="ECO:0000256" key="8">
    <source>
        <dbReference type="ARBA" id="ARBA00048968"/>
    </source>
</evidence>
<dbReference type="GO" id="GO:0016787">
    <property type="term" value="F:hydrolase activity"/>
    <property type="evidence" value="ECO:0007669"/>
    <property type="project" value="UniProtKB-KW"/>
</dbReference>
<dbReference type="OrthoDB" id="4279at2"/>
<dbReference type="NCBIfam" id="TIGR00726">
    <property type="entry name" value="peptidoglycan editing factor PgeF"/>
    <property type="match status" value="1"/>
</dbReference>
<name>A0A1M4SWX1_9BACT</name>
<dbReference type="PANTHER" id="PTHR30616">
    <property type="entry name" value="UNCHARACTERIZED PROTEIN YFIH"/>
    <property type="match status" value="1"/>
</dbReference>
<organism evidence="11 12">
    <name type="scientific">Fodinibius roseus</name>
    <dbReference type="NCBI Taxonomy" id="1194090"/>
    <lineage>
        <taxon>Bacteria</taxon>
        <taxon>Pseudomonadati</taxon>
        <taxon>Balneolota</taxon>
        <taxon>Balneolia</taxon>
        <taxon>Balneolales</taxon>
        <taxon>Balneolaceae</taxon>
        <taxon>Fodinibius</taxon>
    </lineage>
</organism>
<evidence type="ECO:0000256" key="4">
    <source>
        <dbReference type="ARBA" id="ARBA00022723"/>
    </source>
</evidence>
<evidence type="ECO:0000256" key="7">
    <source>
        <dbReference type="ARBA" id="ARBA00047989"/>
    </source>
</evidence>
<dbReference type="AlphaFoldDB" id="A0A1M4SWX1"/>
<accession>A0A1M4SWX1</accession>
<dbReference type="PANTHER" id="PTHR30616:SF2">
    <property type="entry name" value="PURINE NUCLEOSIDE PHOSPHORYLASE LACC1"/>
    <property type="match status" value="1"/>
</dbReference>
<reference evidence="11 12" key="1">
    <citation type="submission" date="2016-11" db="EMBL/GenBank/DDBJ databases">
        <authorList>
            <person name="Jaros S."/>
            <person name="Januszkiewicz K."/>
            <person name="Wedrychowicz H."/>
        </authorList>
    </citation>
    <scope>NUCLEOTIDE SEQUENCE [LARGE SCALE GENOMIC DNA]</scope>
    <source>
        <strain evidence="11 12">DSM 21986</strain>
    </source>
</reference>
<comment type="catalytic activity">
    <reaction evidence="7">
        <text>adenosine + H2O + H(+) = inosine + NH4(+)</text>
        <dbReference type="Rhea" id="RHEA:24408"/>
        <dbReference type="ChEBI" id="CHEBI:15377"/>
        <dbReference type="ChEBI" id="CHEBI:15378"/>
        <dbReference type="ChEBI" id="CHEBI:16335"/>
        <dbReference type="ChEBI" id="CHEBI:17596"/>
        <dbReference type="ChEBI" id="CHEBI:28938"/>
        <dbReference type="EC" id="3.5.4.4"/>
    </reaction>
    <physiologicalReaction direction="left-to-right" evidence="7">
        <dbReference type="Rhea" id="RHEA:24409"/>
    </physiologicalReaction>
</comment>
<gene>
    <name evidence="11" type="ORF">SAMN05443144_101144</name>
</gene>
<evidence type="ECO:0000256" key="6">
    <source>
        <dbReference type="ARBA" id="ARBA00022833"/>
    </source>
</evidence>
<evidence type="ECO:0000313" key="11">
    <source>
        <dbReference type="EMBL" id="SHE36721.1"/>
    </source>
</evidence>
<comment type="catalytic activity">
    <reaction evidence="1">
        <text>inosine + phosphate = alpha-D-ribose 1-phosphate + hypoxanthine</text>
        <dbReference type="Rhea" id="RHEA:27646"/>
        <dbReference type="ChEBI" id="CHEBI:17368"/>
        <dbReference type="ChEBI" id="CHEBI:17596"/>
        <dbReference type="ChEBI" id="CHEBI:43474"/>
        <dbReference type="ChEBI" id="CHEBI:57720"/>
        <dbReference type="EC" id="2.4.2.1"/>
    </reaction>
    <physiologicalReaction direction="left-to-right" evidence="1">
        <dbReference type="Rhea" id="RHEA:27647"/>
    </physiologicalReaction>
</comment>
<comment type="similarity">
    <text evidence="2 10">Belongs to the purine nucleoside phosphorylase YfiH/LACC1 family.</text>
</comment>
<dbReference type="GO" id="GO:0017061">
    <property type="term" value="F:S-methyl-5-thioadenosine phosphorylase activity"/>
    <property type="evidence" value="ECO:0007669"/>
    <property type="project" value="UniProtKB-EC"/>
</dbReference>
<comment type="catalytic activity">
    <reaction evidence="8">
        <text>adenosine + phosphate = alpha-D-ribose 1-phosphate + adenine</text>
        <dbReference type="Rhea" id="RHEA:27642"/>
        <dbReference type="ChEBI" id="CHEBI:16335"/>
        <dbReference type="ChEBI" id="CHEBI:16708"/>
        <dbReference type="ChEBI" id="CHEBI:43474"/>
        <dbReference type="ChEBI" id="CHEBI:57720"/>
        <dbReference type="EC" id="2.4.2.1"/>
    </reaction>
    <physiologicalReaction direction="left-to-right" evidence="8">
        <dbReference type="Rhea" id="RHEA:27643"/>
    </physiologicalReaction>
</comment>
<evidence type="ECO:0000313" key="12">
    <source>
        <dbReference type="Proteomes" id="UP000184041"/>
    </source>
</evidence>
<dbReference type="GO" id="GO:0005507">
    <property type="term" value="F:copper ion binding"/>
    <property type="evidence" value="ECO:0007669"/>
    <property type="project" value="TreeGrafter"/>
</dbReference>
<evidence type="ECO:0000256" key="10">
    <source>
        <dbReference type="RuleBase" id="RU361274"/>
    </source>
</evidence>
<evidence type="ECO:0000256" key="2">
    <source>
        <dbReference type="ARBA" id="ARBA00007353"/>
    </source>
</evidence>
<evidence type="ECO:0000256" key="1">
    <source>
        <dbReference type="ARBA" id="ARBA00000553"/>
    </source>
</evidence>
<keyword evidence="5" id="KW-0378">Hydrolase</keyword>
<keyword evidence="12" id="KW-1185">Reference proteome</keyword>
<dbReference type="CDD" id="cd16833">
    <property type="entry name" value="YfiH"/>
    <property type="match status" value="1"/>
</dbReference>
<dbReference type="InterPro" id="IPR003730">
    <property type="entry name" value="Cu_polyphenol_OxRdtase"/>
</dbReference>
<dbReference type="InterPro" id="IPR011324">
    <property type="entry name" value="Cytotoxic_necrot_fac-like_cat"/>
</dbReference>
<keyword evidence="4" id="KW-0479">Metal-binding</keyword>
<evidence type="ECO:0000256" key="3">
    <source>
        <dbReference type="ARBA" id="ARBA00022679"/>
    </source>
</evidence>
<keyword evidence="3" id="KW-0808">Transferase</keyword>
<protein>
    <recommendedName>
        <fullName evidence="10">Purine nucleoside phosphorylase</fullName>
    </recommendedName>
</protein>
<sequence>MRISGNDFSYLTPEALSGTKGIDAWFTLKNGHYSSRGGRIEGLNLGFNTTDHDTAVTQNRSLLLSDLDVDSEWIAYADQVHSDNIQVVSEGGTYSSTDGLITTMPGLTLAIQVADCAAVLLWDASSYVVGAFHAGWRGAAAGILSKGVRSMVREGADPGRMEAFVSPCLSQKNFEVGTEVAELFPSSFVDTTSYRKPHVDLKGYLAAQLRDAGLIASNLEVRGECTLDEGGDFYSYRREGGDSGRMMALIRLNR</sequence>
<proteinExistence type="inferred from homology"/>
<dbReference type="Pfam" id="PF02578">
    <property type="entry name" value="Cu-oxidase_4"/>
    <property type="match status" value="1"/>
</dbReference>
<dbReference type="SUPFAM" id="SSF64438">
    <property type="entry name" value="CNF1/YfiH-like putative cysteine hydrolases"/>
    <property type="match status" value="1"/>
</dbReference>
<dbReference type="RefSeq" id="WP_073058895.1">
    <property type="nucleotide sequence ID" value="NZ_FQUS01000001.1"/>
</dbReference>
<dbReference type="InterPro" id="IPR038371">
    <property type="entry name" value="Cu_polyphenol_OxRdtase_sf"/>
</dbReference>